<evidence type="ECO:0000313" key="8">
    <source>
        <dbReference type="Proteomes" id="UP000001744"/>
    </source>
</evidence>
<evidence type="ECO:0000313" key="7">
    <source>
        <dbReference type="JaponicusDB" id="SJAG_01348"/>
    </source>
</evidence>
<dbReference type="OMA" id="ADSIFWD"/>
<keyword evidence="4" id="KW-0963">Cytoplasm</keyword>
<dbReference type="RefSeq" id="XP_002172597.1">
    <property type="nucleotide sequence ID" value="XM_002172561.1"/>
</dbReference>
<proteinExistence type="inferred from homology"/>
<comment type="similarity">
    <text evidence="3">Belongs to the DIF1/spd1 family.</text>
</comment>
<organism evidence="6 8">
    <name type="scientific">Schizosaccharomyces japonicus (strain yFS275 / FY16936)</name>
    <name type="common">Fission yeast</name>
    <dbReference type="NCBI Taxonomy" id="402676"/>
    <lineage>
        <taxon>Eukaryota</taxon>
        <taxon>Fungi</taxon>
        <taxon>Dikarya</taxon>
        <taxon>Ascomycota</taxon>
        <taxon>Taphrinomycotina</taxon>
        <taxon>Schizosaccharomycetes</taxon>
        <taxon>Schizosaccharomycetales</taxon>
        <taxon>Schizosaccharomycetaceae</taxon>
        <taxon>Schizosaccharomyces</taxon>
    </lineage>
</organism>
<evidence type="ECO:0000256" key="2">
    <source>
        <dbReference type="ARBA" id="ARBA00004496"/>
    </source>
</evidence>
<gene>
    <name evidence="7" type="primary">spd2</name>
    <name evidence="6" type="ORF">SJAG_01348</name>
</gene>
<dbReference type="OrthoDB" id="4072855at2759"/>
<dbReference type="HOGENOM" id="CLU_2185473_0_0_1"/>
<dbReference type="GeneID" id="7052430"/>
<name>B6K0F4_SCHJY</name>
<keyword evidence="5" id="KW-0539">Nucleus</keyword>
<dbReference type="Pfam" id="PF08591">
    <property type="entry name" value="RNR_inhib"/>
    <property type="match status" value="1"/>
</dbReference>
<dbReference type="AlphaFoldDB" id="B6K0F4"/>
<accession>B6K0F4</accession>
<comment type="subcellular location">
    <subcellularLocation>
        <location evidence="2">Cytoplasm</location>
    </subcellularLocation>
    <subcellularLocation>
        <location evidence="1">Nucleus</location>
    </subcellularLocation>
</comment>
<dbReference type="EMBL" id="KE651168">
    <property type="protein sequence ID" value="EEB06304.1"/>
    <property type="molecule type" value="Genomic_DNA"/>
</dbReference>
<sequence length="109" mass="12141">MSNNASVSVNSGSAEAVRKELPQIVQTSLFDVGCRIRKAVKHGYSFDQKLFPSYQKDDTLQTELPQQKHDPSLKLSNLKSDLAAESIFWDTSSVQSIADDFADPKYMAK</sequence>
<dbReference type="JaponicusDB" id="SJAG_01348">
    <property type="gene designation" value="spd2"/>
</dbReference>
<dbReference type="Proteomes" id="UP000001744">
    <property type="component" value="Unassembled WGS sequence"/>
</dbReference>
<evidence type="ECO:0000256" key="5">
    <source>
        <dbReference type="ARBA" id="ARBA00023242"/>
    </source>
</evidence>
<dbReference type="InterPro" id="IPR013900">
    <property type="entry name" value="RNR_inhibitor"/>
</dbReference>
<keyword evidence="8" id="KW-1185">Reference proteome</keyword>
<dbReference type="STRING" id="402676.B6K0F4"/>
<evidence type="ECO:0000313" key="6">
    <source>
        <dbReference type="EMBL" id="EEB06304.1"/>
    </source>
</evidence>
<protein>
    <submittedName>
        <fullName evidence="6">Uncharacterized protein</fullName>
    </submittedName>
</protein>
<reference evidence="6 8" key="1">
    <citation type="journal article" date="2011" name="Science">
        <title>Comparative functional genomics of the fission yeasts.</title>
        <authorList>
            <person name="Rhind N."/>
            <person name="Chen Z."/>
            <person name="Yassour M."/>
            <person name="Thompson D.A."/>
            <person name="Haas B.J."/>
            <person name="Habib N."/>
            <person name="Wapinski I."/>
            <person name="Roy S."/>
            <person name="Lin M.F."/>
            <person name="Heiman D.I."/>
            <person name="Young S.K."/>
            <person name="Furuya K."/>
            <person name="Guo Y."/>
            <person name="Pidoux A."/>
            <person name="Chen H.M."/>
            <person name="Robbertse B."/>
            <person name="Goldberg J.M."/>
            <person name="Aoki K."/>
            <person name="Bayne E.H."/>
            <person name="Berlin A.M."/>
            <person name="Desjardins C.A."/>
            <person name="Dobbs E."/>
            <person name="Dukaj L."/>
            <person name="Fan L."/>
            <person name="FitzGerald M.G."/>
            <person name="French C."/>
            <person name="Gujja S."/>
            <person name="Hansen K."/>
            <person name="Keifenheim D."/>
            <person name="Levin J.Z."/>
            <person name="Mosher R.A."/>
            <person name="Mueller C.A."/>
            <person name="Pfiffner J."/>
            <person name="Priest M."/>
            <person name="Russ C."/>
            <person name="Smialowska A."/>
            <person name="Swoboda P."/>
            <person name="Sykes S.M."/>
            <person name="Vaughn M."/>
            <person name="Vengrova S."/>
            <person name="Yoder R."/>
            <person name="Zeng Q."/>
            <person name="Allshire R."/>
            <person name="Baulcombe D."/>
            <person name="Birren B.W."/>
            <person name="Brown W."/>
            <person name="Ekwall K."/>
            <person name="Kellis M."/>
            <person name="Leatherwood J."/>
            <person name="Levin H."/>
            <person name="Margalit H."/>
            <person name="Martienssen R."/>
            <person name="Nieduszynski C.A."/>
            <person name="Spatafora J.W."/>
            <person name="Friedman N."/>
            <person name="Dalgaard J.Z."/>
            <person name="Baumann P."/>
            <person name="Niki H."/>
            <person name="Regev A."/>
            <person name="Nusbaum C."/>
        </authorList>
    </citation>
    <scope>NUCLEOTIDE SEQUENCE [LARGE SCALE GENOMIC DNA]</scope>
    <source>
        <strain evidence="8">yFS275 / FY16936</strain>
    </source>
</reference>
<evidence type="ECO:0000256" key="3">
    <source>
        <dbReference type="ARBA" id="ARBA00005459"/>
    </source>
</evidence>
<dbReference type="GO" id="GO:0005737">
    <property type="term" value="C:cytoplasm"/>
    <property type="evidence" value="ECO:0007669"/>
    <property type="project" value="UniProtKB-SubCell"/>
</dbReference>
<dbReference type="GO" id="GO:0009262">
    <property type="term" value="P:deoxyribonucleotide metabolic process"/>
    <property type="evidence" value="ECO:0007669"/>
    <property type="project" value="EnsemblFungi"/>
</dbReference>
<evidence type="ECO:0000256" key="1">
    <source>
        <dbReference type="ARBA" id="ARBA00004123"/>
    </source>
</evidence>
<dbReference type="GO" id="GO:0005634">
    <property type="term" value="C:nucleus"/>
    <property type="evidence" value="ECO:0007669"/>
    <property type="project" value="UniProtKB-SubCell"/>
</dbReference>
<dbReference type="VEuPathDB" id="FungiDB:SJAG_01348"/>
<evidence type="ECO:0000256" key="4">
    <source>
        <dbReference type="ARBA" id="ARBA00022490"/>
    </source>
</evidence>